<dbReference type="AlphaFoldDB" id="D3W8M8"/>
<sequence length="165" mass="18751">MIFTFLSLFTPLIDQAEIVRAGAHFTTYGPLFVLYIIHVMVYLAYSVVTTFKPVPGINAVNKMQLRLVGTGILATALVGVTANIILPFWFADFRFINTGTLSTILLLAALGYAVFAHHLFNIRVIVRRTMIFAVRWKSRRTSLSKQEHSRLVNCRKKVFFLSQIR</sequence>
<organism evidence="2">
    <name type="scientific">uncultured bacterium RM44</name>
    <dbReference type="NCBI Taxonomy" id="672208"/>
    <lineage>
        <taxon>Bacteria</taxon>
        <taxon>environmental samples</taxon>
    </lineage>
</organism>
<keyword evidence="1 2" id="KW-0812">Transmembrane</keyword>
<protein>
    <submittedName>
        <fullName evidence="2">Predicted transmembrane protein</fullName>
    </submittedName>
</protein>
<feature type="transmembrane region" description="Helical" evidence="1">
    <location>
        <begin position="63"/>
        <end position="89"/>
    </location>
</feature>
<name>D3W8M8_9BACT</name>
<accession>D3W8M8</accession>
<dbReference type="EMBL" id="GQ869386">
    <property type="protein sequence ID" value="ACX33977.1"/>
    <property type="molecule type" value="Genomic_DNA"/>
</dbReference>
<evidence type="ECO:0000313" key="2">
    <source>
        <dbReference type="EMBL" id="ACX33977.1"/>
    </source>
</evidence>
<keyword evidence="1" id="KW-1133">Transmembrane helix</keyword>
<proteinExistence type="predicted"/>
<feature type="transmembrane region" description="Helical" evidence="1">
    <location>
        <begin position="101"/>
        <end position="120"/>
    </location>
</feature>
<keyword evidence="1" id="KW-0472">Membrane</keyword>
<reference evidence="2" key="1">
    <citation type="journal article" date="2010" name="Appl. Environ. Microbiol.">
        <title>Expanding small-molecule functional metagenomics through parallel screening of broad-host-range cosmid environmental DNA libraries in diverse proteobacteria.</title>
        <authorList>
            <person name="Craig J.W."/>
            <person name="Chang F.Y."/>
            <person name="Kim J.H."/>
            <person name="Obiajulu S.C."/>
            <person name="Brady S.F."/>
        </authorList>
    </citation>
    <scope>NUCLEOTIDE SEQUENCE</scope>
</reference>
<feature type="transmembrane region" description="Helical" evidence="1">
    <location>
        <begin position="31"/>
        <end position="51"/>
    </location>
</feature>
<evidence type="ECO:0000256" key="1">
    <source>
        <dbReference type="SAM" id="Phobius"/>
    </source>
</evidence>